<reference evidence="1 2" key="1">
    <citation type="journal article" date="2023" name="Int. J. Syst. Evol. Microbiol.">
        <title>Arthrobacter mangrovi sp. nov., an actinobacterium isolated from the rhizosphere of a mangrove.</title>
        <authorList>
            <person name="Hamada M."/>
            <person name="Saitou S."/>
            <person name="Enomoto N."/>
            <person name="Nanri K."/>
            <person name="Hidaka K."/>
            <person name="Miura T."/>
            <person name="Tamura T."/>
        </authorList>
    </citation>
    <scope>NUCLEOTIDE SEQUENCE [LARGE SCALE GENOMIC DNA]</scope>
    <source>
        <strain evidence="1 2">NBRC 112813</strain>
    </source>
</reference>
<protein>
    <submittedName>
        <fullName evidence="1">Uncharacterized protein</fullName>
    </submittedName>
</protein>
<keyword evidence="2" id="KW-1185">Reference proteome</keyword>
<gene>
    <name evidence="1" type="ORF">AHIS1636_30610</name>
</gene>
<organism evidence="1 2">
    <name type="scientific">Arthrobacter mangrovi</name>
    <dbReference type="NCBI Taxonomy" id="2966350"/>
    <lineage>
        <taxon>Bacteria</taxon>
        <taxon>Bacillati</taxon>
        <taxon>Actinomycetota</taxon>
        <taxon>Actinomycetes</taxon>
        <taxon>Micrococcales</taxon>
        <taxon>Micrococcaceae</taxon>
        <taxon>Arthrobacter</taxon>
    </lineage>
</organism>
<dbReference type="InterPro" id="IPR046553">
    <property type="entry name" value="DUF6707"/>
</dbReference>
<name>A0ABQ5MXB6_9MICC</name>
<dbReference type="Proteomes" id="UP001209654">
    <property type="component" value="Unassembled WGS sequence"/>
</dbReference>
<dbReference type="RefSeq" id="WP_264796713.1">
    <property type="nucleotide sequence ID" value="NZ_BRVS01000019.1"/>
</dbReference>
<proteinExistence type="predicted"/>
<dbReference type="Pfam" id="PF20453">
    <property type="entry name" value="DUF6707"/>
    <property type="match status" value="1"/>
</dbReference>
<evidence type="ECO:0000313" key="2">
    <source>
        <dbReference type="Proteomes" id="UP001209654"/>
    </source>
</evidence>
<dbReference type="EMBL" id="BRVS01000019">
    <property type="protein sequence ID" value="GLB68619.1"/>
    <property type="molecule type" value="Genomic_DNA"/>
</dbReference>
<accession>A0ABQ5MXB6</accession>
<comment type="caution">
    <text evidence="1">The sequence shown here is derived from an EMBL/GenBank/DDBJ whole genome shotgun (WGS) entry which is preliminary data.</text>
</comment>
<evidence type="ECO:0000313" key="1">
    <source>
        <dbReference type="EMBL" id="GLB68619.1"/>
    </source>
</evidence>
<sequence length="299" mass="32901">MTDQQRTYVHTIKAEMIAPGHMFLRRGGKHSAEVAGTAVVNDDFGTPALVIATLTDGKKVRIAHGSSLRVASNRPGPGPASALALDDLELIPAEEGTPEAVIVDVARAHPKDMDIQRIAARLSKGLNLKSGSNLQDVRDLAHRLFVYVDDRDNALRVCQLITDVPFDGNFGRWKSIQGALAMSSFIQHEAGNTEESERLAKAMRAPDEVEEKDPLRAKMNAIVLQRQLNEPNLYDKEIHRAMAAADKPAERDWRVERLAVLTYLRTHGGSETLEPAELERRIANEIVAVRALNEQLTAG</sequence>